<keyword evidence="5" id="KW-1185">Reference proteome</keyword>
<comment type="caution">
    <text evidence="2">Lacks conserved residue(s) required for the propagation of feature annotation.</text>
</comment>
<dbReference type="SMART" id="SM00448">
    <property type="entry name" value="REC"/>
    <property type="match status" value="1"/>
</dbReference>
<evidence type="ECO:0000313" key="5">
    <source>
        <dbReference type="Proteomes" id="UP000198870"/>
    </source>
</evidence>
<dbReference type="Proteomes" id="UP000198870">
    <property type="component" value="Unassembled WGS sequence"/>
</dbReference>
<feature type="domain" description="Response regulatory" evidence="3">
    <location>
        <begin position="2"/>
        <end position="115"/>
    </location>
</feature>
<protein>
    <submittedName>
        <fullName evidence="4">Two-component system, chemotaxis family, response regulator CheY</fullName>
    </submittedName>
</protein>
<evidence type="ECO:0000259" key="3">
    <source>
        <dbReference type="PROSITE" id="PS50110"/>
    </source>
</evidence>
<dbReference type="InterPro" id="IPR050595">
    <property type="entry name" value="Bact_response_regulator"/>
</dbReference>
<dbReference type="PANTHER" id="PTHR44591">
    <property type="entry name" value="STRESS RESPONSE REGULATOR PROTEIN 1"/>
    <property type="match status" value="1"/>
</dbReference>
<name>A0A1G5INT7_9BACT</name>
<dbReference type="OrthoDB" id="9786548at2"/>
<dbReference type="EMBL" id="FMUX01000021">
    <property type="protein sequence ID" value="SCY77647.1"/>
    <property type="molecule type" value="Genomic_DNA"/>
</dbReference>
<dbReference type="Pfam" id="PF00072">
    <property type="entry name" value="Response_reg"/>
    <property type="match status" value="1"/>
</dbReference>
<keyword evidence="1" id="KW-0597">Phosphoprotein</keyword>
<sequence>MKILIVNDYFTKRRFIKDLLRDNGFTNTFEADDGHTALSMLKEEAYDFVATTWNMPIMNGLEFFKEVRKVPDLKNLPVLIVFEPADKEHMVETTKAGAYVHLVAPFTAGAFGVIG</sequence>
<dbReference type="InterPro" id="IPR001789">
    <property type="entry name" value="Sig_transdc_resp-reg_receiver"/>
</dbReference>
<dbReference type="Gene3D" id="3.40.50.2300">
    <property type="match status" value="1"/>
</dbReference>
<dbReference type="PANTHER" id="PTHR44591:SF3">
    <property type="entry name" value="RESPONSE REGULATORY DOMAIN-CONTAINING PROTEIN"/>
    <property type="match status" value="1"/>
</dbReference>
<gene>
    <name evidence="4" type="ORF">SAMN05216233_1219</name>
</gene>
<dbReference type="STRING" id="419481.SAMN05216233_1219"/>
<dbReference type="GO" id="GO:0000160">
    <property type="term" value="P:phosphorelay signal transduction system"/>
    <property type="evidence" value="ECO:0007669"/>
    <property type="project" value="InterPro"/>
</dbReference>
<proteinExistence type="predicted"/>
<organism evidence="4 5">
    <name type="scientific">Desulfoluna spongiiphila</name>
    <dbReference type="NCBI Taxonomy" id="419481"/>
    <lineage>
        <taxon>Bacteria</taxon>
        <taxon>Pseudomonadati</taxon>
        <taxon>Thermodesulfobacteriota</taxon>
        <taxon>Desulfobacteria</taxon>
        <taxon>Desulfobacterales</taxon>
        <taxon>Desulfolunaceae</taxon>
        <taxon>Desulfoluna</taxon>
    </lineage>
</organism>
<dbReference type="InterPro" id="IPR011006">
    <property type="entry name" value="CheY-like_superfamily"/>
</dbReference>
<dbReference type="AlphaFoldDB" id="A0A1G5INT7"/>
<accession>A0A1G5INT7</accession>
<evidence type="ECO:0000313" key="4">
    <source>
        <dbReference type="EMBL" id="SCY77647.1"/>
    </source>
</evidence>
<evidence type="ECO:0000256" key="1">
    <source>
        <dbReference type="ARBA" id="ARBA00022553"/>
    </source>
</evidence>
<dbReference type="PROSITE" id="PS50110">
    <property type="entry name" value="RESPONSE_REGULATORY"/>
    <property type="match status" value="1"/>
</dbReference>
<reference evidence="4 5" key="1">
    <citation type="submission" date="2016-10" db="EMBL/GenBank/DDBJ databases">
        <authorList>
            <person name="de Groot N.N."/>
        </authorList>
    </citation>
    <scope>NUCLEOTIDE SEQUENCE [LARGE SCALE GENOMIC DNA]</scope>
    <source>
        <strain evidence="4 5">AA1</strain>
    </source>
</reference>
<dbReference type="SUPFAM" id="SSF52172">
    <property type="entry name" value="CheY-like"/>
    <property type="match status" value="1"/>
</dbReference>
<evidence type="ECO:0000256" key="2">
    <source>
        <dbReference type="PROSITE-ProRule" id="PRU00169"/>
    </source>
</evidence>